<gene>
    <name evidence="2" type="ORF">SAMN05216236_13728</name>
</gene>
<keyword evidence="1" id="KW-0472">Membrane</keyword>
<dbReference type="STRING" id="999627.SAMN05216236_13728"/>
<evidence type="ECO:0000313" key="2">
    <source>
        <dbReference type="EMBL" id="SFU16569.1"/>
    </source>
</evidence>
<evidence type="ECO:0000313" key="3">
    <source>
        <dbReference type="Proteomes" id="UP000182466"/>
    </source>
</evidence>
<organism evidence="2 3">
    <name type="scientific">Sedimentitalea nanhaiensis</name>
    <dbReference type="NCBI Taxonomy" id="999627"/>
    <lineage>
        <taxon>Bacteria</taxon>
        <taxon>Pseudomonadati</taxon>
        <taxon>Pseudomonadota</taxon>
        <taxon>Alphaproteobacteria</taxon>
        <taxon>Rhodobacterales</taxon>
        <taxon>Paracoccaceae</taxon>
        <taxon>Sedimentitalea</taxon>
    </lineage>
</organism>
<proteinExistence type="predicted"/>
<evidence type="ECO:0000256" key="1">
    <source>
        <dbReference type="SAM" id="Phobius"/>
    </source>
</evidence>
<keyword evidence="3" id="KW-1185">Reference proteome</keyword>
<sequence>MTDILELFQSYSPALIFAAALIAAAVFVLKKTTEKAINLEFDRHAKALTLGLERRSRFEEMVLIERYETLNDLLSRLDRIASDVRRYRHGTDVEGLMRGTEIVPLTEVFERLSTRRHVLTERFYPKLDALGGLLIQYLNARDTIEAQRVQGEYKRLLNTILDEMSAVFGLNRISADTHVPQAAS</sequence>
<name>A0A1I7DY15_9RHOB</name>
<reference evidence="2 3" key="1">
    <citation type="submission" date="2016-10" db="EMBL/GenBank/DDBJ databases">
        <authorList>
            <person name="de Groot N.N."/>
        </authorList>
    </citation>
    <scope>NUCLEOTIDE SEQUENCE [LARGE SCALE GENOMIC DNA]</scope>
    <source>
        <strain evidence="2 3">CGMCC 1.10959</strain>
    </source>
</reference>
<keyword evidence="1" id="KW-1133">Transmembrane helix</keyword>
<dbReference type="eggNOG" id="ENOG50347S2">
    <property type="taxonomic scope" value="Bacteria"/>
</dbReference>
<dbReference type="RefSeq" id="WP_027261967.1">
    <property type="nucleotide sequence ID" value="NZ_FPAW01000037.1"/>
</dbReference>
<dbReference type="EMBL" id="FPAW01000037">
    <property type="protein sequence ID" value="SFU16569.1"/>
    <property type="molecule type" value="Genomic_DNA"/>
</dbReference>
<protein>
    <submittedName>
        <fullName evidence="2">Uncharacterized protein</fullName>
    </submittedName>
</protein>
<feature type="transmembrane region" description="Helical" evidence="1">
    <location>
        <begin position="12"/>
        <end position="29"/>
    </location>
</feature>
<accession>A0A1I7DY15</accession>
<dbReference type="AlphaFoldDB" id="A0A1I7DY15"/>
<dbReference type="Proteomes" id="UP000182466">
    <property type="component" value="Unassembled WGS sequence"/>
</dbReference>
<dbReference type="OrthoDB" id="9429462at2"/>
<keyword evidence="1" id="KW-0812">Transmembrane</keyword>